<gene>
    <name evidence="2" type="ORF">BL253_21665</name>
</gene>
<dbReference type="Proteomes" id="UP000188929">
    <property type="component" value="Unassembled WGS sequence"/>
</dbReference>
<dbReference type="AlphaFoldDB" id="A0A1V2I6X2"/>
<accession>A0A1V2I6X2</accession>
<comment type="caution">
    <text evidence="2">The sequence shown here is derived from an EMBL/GenBank/DDBJ whole genome shotgun (WGS) entry which is preliminary data.</text>
</comment>
<sequence length="71" mass="7346">MSSQYALATSHQVRVRGTDSPAPTSVSTDRPDLSSPRPLIVFGPDSAAVQATTAMFADLDNRTAAATPATV</sequence>
<dbReference type="EMBL" id="MOMC01000045">
    <property type="protein sequence ID" value="ONH27505.1"/>
    <property type="molecule type" value="Genomic_DNA"/>
</dbReference>
<evidence type="ECO:0000313" key="3">
    <source>
        <dbReference type="Proteomes" id="UP000188929"/>
    </source>
</evidence>
<feature type="region of interest" description="Disordered" evidence="1">
    <location>
        <begin position="1"/>
        <end position="37"/>
    </location>
</feature>
<name>A0A1V2I6X2_9ACTN</name>
<feature type="compositionally biased region" description="Polar residues" evidence="1">
    <location>
        <begin position="1"/>
        <end position="12"/>
    </location>
</feature>
<proteinExistence type="predicted"/>
<organism evidence="2 3">
    <name type="scientific">Pseudofrankia asymbiotica</name>
    <dbReference type="NCBI Taxonomy" id="1834516"/>
    <lineage>
        <taxon>Bacteria</taxon>
        <taxon>Bacillati</taxon>
        <taxon>Actinomycetota</taxon>
        <taxon>Actinomycetes</taxon>
        <taxon>Frankiales</taxon>
        <taxon>Frankiaceae</taxon>
        <taxon>Pseudofrankia</taxon>
    </lineage>
</organism>
<evidence type="ECO:0000313" key="2">
    <source>
        <dbReference type="EMBL" id="ONH27505.1"/>
    </source>
</evidence>
<evidence type="ECO:0000256" key="1">
    <source>
        <dbReference type="SAM" id="MobiDB-lite"/>
    </source>
</evidence>
<reference evidence="3" key="1">
    <citation type="submission" date="2016-10" db="EMBL/GenBank/DDBJ databases">
        <title>Frankia sp. NRRL B-16386 Genome sequencing.</title>
        <authorList>
            <person name="Ghodhbane-Gtari F."/>
            <person name="Swanson E."/>
            <person name="Gueddou A."/>
            <person name="Hezbri K."/>
            <person name="Ktari K."/>
            <person name="Nouioui I."/>
            <person name="Morris K."/>
            <person name="Simpson S."/>
            <person name="Abebe-Akele F."/>
            <person name="Thomas K."/>
            <person name="Gtari M."/>
            <person name="Tisa L.S."/>
        </authorList>
    </citation>
    <scope>NUCLEOTIDE SEQUENCE [LARGE SCALE GENOMIC DNA]</scope>
    <source>
        <strain evidence="3">NRRL B-16386</strain>
    </source>
</reference>
<protein>
    <submittedName>
        <fullName evidence="2">Uncharacterized protein</fullName>
    </submittedName>
</protein>
<keyword evidence="3" id="KW-1185">Reference proteome</keyword>